<dbReference type="GO" id="GO:0004252">
    <property type="term" value="F:serine-type endopeptidase activity"/>
    <property type="evidence" value="ECO:0007669"/>
    <property type="project" value="InterPro"/>
</dbReference>
<keyword evidence="8" id="KW-1185">Reference proteome</keyword>
<dbReference type="CDD" id="cd21112">
    <property type="entry name" value="alphaLP-like"/>
    <property type="match status" value="1"/>
</dbReference>
<protein>
    <submittedName>
        <fullName evidence="7">Uncharacterized protein</fullName>
    </submittedName>
</protein>
<organism evidence="7 8">
    <name type="scientific">Actinoalloteichus fjordicus</name>
    <dbReference type="NCBI Taxonomy" id="1612552"/>
    <lineage>
        <taxon>Bacteria</taxon>
        <taxon>Bacillati</taxon>
        <taxon>Actinomycetota</taxon>
        <taxon>Actinomycetes</taxon>
        <taxon>Pseudonocardiales</taxon>
        <taxon>Pseudonocardiaceae</taxon>
        <taxon>Actinoalloteichus</taxon>
    </lineage>
</organism>
<comment type="similarity">
    <text evidence="1">Belongs to the peptidase S1 family.</text>
</comment>
<evidence type="ECO:0000256" key="4">
    <source>
        <dbReference type="ARBA" id="ARBA00022825"/>
    </source>
</evidence>
<keyword evidence="5" id="KW-1015">Disulfide bond</keyword>
<evidence type="ECO:0000256" key="1">
    <source>
        <dbReference type="ARBA" id="ARBA00007664"/>
    </source>
</evidence>
<feature type="chain" id="PRO_5042059976" evidence="6">
    <location>
        <begin position="31"/>
        <end position="220"/>
    </location>
</feature>
<gene>
    <name evidence="7" type="ORF">UA74_01945</name>
</gene>
<dbReference type="GO" id="GO:0006508">
    <property type="term" value="P:proteolysis"/>
    <property type="evidence" value="ECO:0007669"/>
    <property type="project" value="UniProtKB-KW"/>
</dbReference>
<keyword evidence="2" id="KW-0645">Protease</keyword>
<dbReference type="KEGG" id="acad:UA74_01945"/>
<dbReference type="InterPro" id="IPR001316">
    <property type="entry name" value="Pept_S1A_streptogrisin"/>
</dbReference>
<dbReference type="SUPFAM" id="SSF50494">
    <property type="entry name" value="Trypsin-like serine proteases"/>
    <property type="match status" value="1"/>
</dbReference>
<evidence type="ECO:0000256" key="3">
    <source>
        <dbReference type="ARBA" id="ARBA00022801"/>
    </source>
</evidence>
<evidence type="ECO:0000313" key="8">
    <source>
        <dbReference type="Proteomes" id="UP000185511"/>
    </source>
</evidence>
<sequence length="220" mass="21653">MGTRLRRALSCLLTLGLLCLLTLGSGTAVAAATGSTEQAQLVLRGGQAVQIAGGHCAVGFTVEGGFLTAGHCGSTGAPVSAGGQSIGTVAGSVFPGSDMAWVRTATSVLLAPEIDRHDGTVEVVTGVGPPPTGAPVCFSGPVGGWRCGSITGLNQTVSMPGGVVTGLIATNIPVYPGESGGPLIADGRAVGTLVGGTTTRSYFQPVTPALQQWGLAINIG</sequence>
<evidence type="ECO:0000256" key="6">
    <source>
        <dbReference type="SAM" id="SignalP"/>
    </source>
</evidence>
<dbReference type="InterPro" id="IPR009003">
    <property type="entry name" value="Peptidase_S1_PA"/>
</dbReference>
<keyword evidence="4" id="KW-0720">Serine protease</keyword>
<evidence type="ECO:0000256" key="2">
    <source>
        <dbReference type="ARBA" id="ARBA00022670"/>
    </source>
</evidence>
<keyword evidence="6" id="KW-0732">Signal</keyword>
<accession>A0AAC9L7Z0</accession>
<keyword evidence="3" id="KW-0378">Hydrolase</keyword>
<dbReference type="EMBL" id="CP016076">
    <property type="protein sequence ID" value="APU12476.1"/>
    <property type="molecule type" value="Genomic_DNA"/>
</dbReference>
<dbReference type="InterPro" id="IPR043504">
    <property type="entry name" value="Peptidase_S1_PA_chymotrypsin"/>
</dbReference>
<evidence type="ECO:0000256" key="5">
    <source>
        <dbReference type="ARBA" id="ARBA00023157"/>
    </source>
</evidence>
<evidence type="ECO:0000313" key="7">
    <source>
        <dbReference type="EMBL" id="APU12476.1"/>
    </source>
</evidence>
<reference evidence="8" key="1">
    <citation type="submission" date="2016-06" db="EMBL/GenBank/DDBJ databases">
        <title>Complete genome sequence of Actinoalloteichus fjordicus DSM 46855 (=ADI127-17), type strain of the new species Actinoalloteichus fjordicus.</title>
        <authorList>
            <person name="Ruckert C."/>
            <person name="Nouioui I."/>
            <person name="Willmese J."/>
            <person name="van Wezel G."/>
            <person name="Klenk H.-P."/>
            <person name="Kalinowski J."/>
            <person name="Zotchev S.B."/>
        </authorList>
    </citation>
    <scope>NUCLEOTIDE SEQUENCE [LARGE SCALE GENOMIC DNA]</scope>
    <source>
        <strain evidence="8">ADI127-7</strain>
    </source>
</reference>
<proteinExistence type="inferred from homology"/>
<dbReference type="AlphaFoldDB" id="A0AAC9L7Z0"/>
<name>A0AAC9L7Z0_9PSEU</name>
<dbReference type="Proteomes" id="UP000185511">
    <property type="component" value="Chromosome"/>
</dbReference>
<dbReference type="PRINTS" id="PR00861">
    <property type="entry name" value="ALYTICPTASE"/>
</dbReference>
<feature type="signal peptide" evidence="6">
    <location>
        <begin position="1"/>
        <end position="30"/>
    </location>
</feature>
<dbReference type="Gene3D" id="2.40.10.10">
    <property type="entry name" value="Trypsin-like serine proteases"/>
    <property type="match status" value="2"/>
</dbReference>